<dbReference type="GO" id="GO:0055085">
    <property type="term" value="P:transmembrane transport"/>
    <property type="evidence" value="ECO:0007669"/>
    <property type="project" value="InterPro"/>
</dbReference>
<feature type="signal peptide" evidence="1">
    <location>
        <begin position="1"/>
        <end position="20"/>
    </location>
</feature>
<proteinExistence type="predicted"/>
<dbReference type="Proteomes" id="UP000243876">
    <property type="component" value="Unassembled WGS sequence"/>
</dbReference>
<keyword evidence="3" id="KW-1185">Reference proteome</keyword>
<feature type="non-terminal residue" evidence="2">
    <location>
        <position position="1"/>
    </location>
</feature>
<dbReference type="PIRSF" id="PIRSF013171">
    <property type="entry name" value="Pur_nuclsid_perm"/>
    <property type="match status" value="1"/>
</dbReference>
<evidence type="ECO:0000256" key="1">
    <source>
        <dbReference type="SAM" id="SignalP"/>
    </source>
</evidence>
<dbReference type="Pfam" id="PF06516">
    <property type="entry name" value="NUP"/>
    <property type="match status" value="1"/>
</dbReference>
<accession>A0A0D6EQJ0</accession>
<keyword evidence="1" id="KW-0732">Signal</keyword>
<evidence type="ECO:0000313" key="2">
    <source>
        <dbReference type="EMBL" id="CEQ42317.1"/>
    </source>
</evidence>
<dbReference type="InterPro" id="IPR009486">
    <property type="entry name" value="Pur_nuclsid_perm"/>
</dbReference>
<dbReference type="AlphaFoldDB" id="A0A0D6EQJ0"/>
<dbReference type="GO" id="GO:0005783">
    <property type="term" value="C:endoplasmic reticulum"/>
    <property type="evidence" value="ECO:0007669"/>
    <property type="project" value="TreeGrafter"/>
</dbReference>
<protein>
    <submittedName>
        <fullName evidence="2">SPOSA6832_04117-mRNA-1:cds</fullName>
    </submittedName>
</protein>
<dbReference type="PANTHER" id="PTHR38643:SF1">
    <property type="entry name" value="PURINE NUCLEOSIDE PERMEASE C285.05-RELATED"/>
    <property type="match status" value="1"/>
</dbReference>
<feature type="chain" id="PRO_5002303389" evidence="1">
    <location>
        <begin position="21"/>
        <end position="414"/>
    </location>
</feature>
<dbReference type="EMBL" id="CENE01000024">
    <property type="protein sequence ID" value="CEQ42317.1"/>
    <property type="molecule type" value="Genomic_DNA"/>
</dbReference>
<name>A0A0D6EQJ0_SPOSA</name>
<dbReference type="PANTHER" id="PTHR38643">
    <property type="entry name" value="PURINE NUCLEOSIDE PERMEASE C285.05-RELATED"/>
    <property type="match status" value="1"/>
</dbReference>
<reference evidence="3" key="1">
    <citation type="submission" date="2015-02" db="EMBL/GenBank/DDBJ databases">
        <authorList>
            <person name="Gon?alves P."/>
        </authorList>
    </citation>
    <scope>NUCLEOTIDE SEQUENCE [LARGE SCALE GENOMIC DNA]</scope>
</reference>
<dbReference type="OrthoDB" id="2331083at2759"/>
<sequence>MLFRNVKALLACALVGSTLAAPTTISKIGSSSDLVKRDAVLSPWVMIISMFSPEREVWLEPLGLEVDIEFAGASPLFPYVSCDRRRTTCIVTTGEAEINAAATIMALTLSPHFNLTSTYFLIAGIAGVNPQHGTLGTAAFARFSVQAGLAYELDARQMPSNWSTGYWALGTSQPGQLPATSDLYGTEERNGLEFLLRDRGQLVFELNTNLLDRVMNITKDVQLNDSTTAVEYRKKFSYAPANQPPAVTQCDTVCSDVYFAGTLMSETWANYSSLMTGGEAKYCMTAQEDNATLEALVRAHKAGLVDYSRVILLRTASDFDRAPNADDDAYTAFEASQGGFSPAIANLLLAGHPVVQDIEANWYSVYQQGIAPQAGFNGSYYGDDLGTIRSGVAQARRSRSRRSLIAAKVPSSST</sequence>
<gene>
    <name evidence="2" type="primary">SPOSA6832_04117</name>
</gene>
<evidence type="ECO:0000313" key="3">
    <source>
        <dbReference type="Proteomes" id="UP000243876"/>
    </source>
</evidence>
<organism evidence="2 3">
    <name type="scientific">Sporidiobolus salmonicolor</name>
    <name type="common">Yeast-like fungus</name>
    <name type="synonym">Sporobolomyces salmonicolor</name>
    <dbReference type="NCBI Taxonomy" id="5005"/>
    <lineage>
        <taxon>Eukaryota</taxon>
        <taxon>Fungi</taxon>
        <taxon>Dikarya</taxon>
        <taxon>Basidiomycota</taxon>
        <taxon>Pucciniomycotina</taxon>
        <taxon>Microbotryomycetes</taxon>
        <taxon>Sporidiobolales</taxon>
        <taxon>Sporidiobolaceae</taxon>
        <taxon>Sporobolomyces</taxon>
    </lineage>
</organism>